<protein>
    <recommendedName>
        <fullName evidence="3">DUF1257 domain-containing protein</fullName>
    </recommendedName>
</protein>
<sequence length="124" mass="14181">MSHFTTIKVQIKQGEVLLQVLKELGYQVEQNTQVRGYMGDKTNAEYVIKQSNGYDLGFRKNGEGYELVADFWGAEINQQEFVNNISQKYAHKTLMETIQTEGFNVEEEEVLADGTVRVIVGKWV</sequence>
<reference evidence="1 2" key="1">
    <citation type="submission" date="2015-09" db="EMBL/GenBank/DDBJ databases">
        <title>Whole genome shotgun sequence assembly of Aphanizomenon flos-aquae UKL13.</title>
        <authorList>
            <person name="Driscoll C."/>
        </authorList>
    </citation>
    <scope>NUCLEOTIDE SEQUENCE [LARGE SCALE GENOMIC DNA]</scope>
    <source>
        <strain evidence="1">MDT13</strain>
    </source>
</reference>
<dbReference type="PANTHER" id="PTHR39638">
    <property type="entry name" value="YCF35"/>
    <property type="match status" value="1"/>
</dbReference>
<dbReference type="Pfam" id="PF06868">
    <property type="entry name" value="DUF1257"/>
    <property type="match status" value="1"/>
</dbReference>
<dbReference type="AlphaFoldDB" id="A0A1B7VJW5"/>
<dbReference type="PANTHER" id="PTHR39638:SF2">
    <property type="entry name" value="YCF35"/>
    <property type="match status" value="1"/>
</dbReference>
<dbReference type="PATRIC" id="fig|1710894.3.peg.2562"/>
<organism evidence="1 2">
    <name type="scientific">Aphanizomenon flos-aquae LD13</name>
    <dbReference type="NCBI Taxonomy" id="1710894"/>
    <lineage>
        <taxon>Bacteria</taxon>
        <taxon>Bacillati</taxon>
        <taxon>Cyanobacteriota</taxon>
        <taxon>Cyanophyceae</taxon>
        <taxon>Nostocales</taxon>
        <taxon>Aphanizomenonaceae</taxon>
        <taxon>Aphanizomenon</taxon>
    </lineage>
</organism>
<evidence type="ECO:0008006" key="3">
    <source>
        <dbReference type="Google" id="ProtNLM"/>
    </source>
</evidence>
<evidence type="ECO:0000313" key="1">
    <source>
        <dbReference type="EMBL" id="OBQ19567.1"/>
    </source>
</evidence>
<dbReference type="Proteomes" id="UP000092382">
    <property type="component" value="Unassembled WGS sequence"/>
</dbReference>
<dbReference type="InterPro" id="IPR009666">
    <property type="entry name" value="Uncharacterised_Ycf35"/>
</dbReference>
<dbReference type="EMBL" id="LJOY01000085">
    <property type="protein sequence ID" value="OBQ19567.1"/>
    <property type="molecule type" value="Genomic_DNA"/>
</dbReference>
<gene>
    <name evidence="1" type="ORF">AN481_17620</name>
</gene>
<dbReference type="STRING" id="1803587.GCA_001593825_02620"/>
<evidence type="ECO:0000313" key="2">
    <source>
        <dbReference type="Proteomes" id="UP000092382"/>
    </source>
</evidence>
<accession>A0A1B7VJW5</accession>
<proteinExistence type="predicted"/>
<comment type="caution">
    <text evidence="1">The sequence shown here is derived from an EMBL/GenBank/DDBJ whole genome shotgun (WGS) entry which is preliminary data.</text>
</comment>
<name>A0A1B7VJW5_APHFL</name>